<evidence type="ECO:0000313" key="1">
    <source>
        <dbReference type="EMBL" id="JAD94338.1"/>
    </source>
</evidence>
<dbReference type="EMBL" id="GBRH01203557">
    <property type="protein sequence ID" value="JAD94338.1"/>
    <property type="molecule type" value="Transcribed_RNA"/>
</dbReference>
<name>A0A0A9E5M8_ARUDO</name>
<reference evidence="1" key="1">
    <citation type="submission" date="2014-09" db="EMBL/GenBank/DDBJ databases">
        <authorList>
            <person name="Magalhaes I.L.F."/>
            <person name="Oliveira U."/>
            <person name="Santos F.R."/>
            <person name="Vidigal T.H.D.A."/>
            <person name="Brescovit A.D."/>
            <person name="Santos A.J."/>
        </authorList>
    </citation>
    <scope>NUCLEOTIDE SEQUENCE</scope>
    <source>
        <tissue evidence="1">Shoot tissue taken approximately 20 cm above the soil surface</tissue>
    </source>
</reference>
<proteinExistence type="predicted"/>
<reference evidence="1" key="2">
    <citation type="journal article" date="2015" name="Data Brief">
        <title>Shoot transcriptome of the giant reed, Arundo donax.</title>
        <authorList>
            <person name="Barrero R.A."/>
            <person name="Guerrero F.D."/>
            <person name="Moolhuijzen P."/>
            <person name="Goolsby J.A."/>
            <person name="Tidwell J."/>
            <person name="Bellgard S.E."/>
            <person name="Bellgard M.I."/>
        </authorList>
    </citation>
    <scope>NUCLEOTIDE SEQUENCE</scope>
    <source>
        <tissue evidence="1">Shoot tissue taken approximately 20 cm above the soil surface</tissue>
    </source>
</reference>
<organism evidence="1">
    <name type="scientific">Arundo donax</name>
    <name type="common">Giant reed</name>
    <name type="synonym">Donax arundinaceus</name>
    <dbReference type="NCBI Taxonomy" id="35708"/>
    <lineage>
        <taxon>Eukaryota</taxon>
        <taxon>Viridiplantae</taxon>
        <taxon>Streptophyta</taxon>
        <taxon>Embryophyta</taxon>
        <taxon>Tracheophyta</taxon>
        <taxon>Spermatophyta</taxon>
        <taxon>Magnoliopsida</taxon>
        <taxon>Liliopsida</taxon>
        <taxon>Poales</taxon>
        <taxon>Poaceae</taxon>
        <taxon>PACMAD clade</taxon>
        <taxon>Arundinoideae</taxon>
        <taxon>Arundineae</taxon>
        <taxon>Arundo</taxon>
    </lineage>
</organism>
<sequence>MQRSSGSFVGVLDVVATIVAMKVPGVVSFVVPATSKHLLISFLRFVPVTVPSCS</sequence>
<protein>
    <submittedName>
        <fullName evidence="1">Uncharacterized protein</fullName>
    </submittedName>
</protein>
<accession>A0A0A9E5M8</accession>
<dbReference type="AlphaFoldDB" id="A0A0A9E5M8"/>